<evidence type="ECO:0000259" key="2">
    <source>
        <dbReference type="Pfam" id="PF19089"/>
    </source>
</evidence>
<gene>
    <name evidence="3" type="ordered locus">RB2501_00251</name>
</gene>
<feature type="signal peptide" evidence="1">
    <location>
        <begin position="1"/>
        <end position="20"/>
    </location>
</feature>
<dbReference type="RefSeq" id="WP_015755248.1">
    <property type="nucleotide sequence ID" value="NC_013222.1"/>
</dbReference>
<dbReference type="SUPFAM" id="SSF56935">
    <property type="entry name" value="Porins"/>
    <property type="match status" value="1"/>
</dbReference>
<evidence type="ECO:0000313" key="3">
    <source>
        <dbReference type="EMBL" id="EAR14460.1"/>
    </source>
</evidence>
<dbReference type="HOGENOM" id="CLU_079021_0_0_10"/>
<dbReference type="KEGG" id="rbi:RB2501_00251"/>
<sequence>MKKTISLLCLACALHLGVNGQDDLLATIDKEDTTQLGEAAFKGLKIVNFESTKLLSKREFYFVVSHRFGSISNGFDDFFGLDFANTRLHFLYGVSDGFNISVSRSSFNKTYDLSLKYRMLQQQAGVPVTVVGYSQLAINTQLDEDLLTIPVDFSDRVSYTQQVLISRKFNERLSLQLMPTYFHEGYVDYAPQDNSQWALGIGGRYKIGKHWSLNVDYGWHLNRASGSPFVNPLSIGVDIETGGHVFQLHFTNAQPTFESGFLGNAVGDWSEGVVYFGFNLSRVFQF</sequence>
<evidence type="ECO:0000313" key="4">
    <source>
        <dbReference type="Proteomes" id="UP000009049"/>
    </source>
</evidence>
<dbReference type="Proteomes" id="UP000009049">
    <property type="component" value="Chromosome"/>
</dbReference>
<dbReference type="Pfam" id="PF19089">
    <property type="entry name" value="DUF5777"/>
    <property type="match status" value="1"/>
</dbReference>
<evidence type="ECO:0000256" key="1">
    <source>
        <dbReference type="SAM" id="SignalP"/>
    </source>
</evidence>
<name>A4CNJ3_ROBBH</name>
<reference evidence="3 4" key="1">
    <citation type="journal article" date="2009" name="J. Bacteriol.">
        <title>Complete genome sequence of Robiginitalea biformata HTCC2501.</title>
        <authorList>
            <person name="Oh H.M."/>
            <person name="Giovannoni S.J."/>
            <person name="Lee K."/>
            <person name="Ferriera S."/>
            <person name="Johnson J."/>
            <person name="Cho J.C."/>
        </authorList>
    </citation>
    <scope>NUCLEOTIDE SEQUENCE [LARGE SCALE GENOMIC DNA]</scope>
    <source>
        <strain evidence="4">ATCC BAA-864 / HTCC2501 / KCTC 12146</strain>
    </source>
</reference>
<dbReference type="EMBL" id="CP001712">
    <property type="protein sequence ID" value="EAR14460.1"/>
    <property type="molecule type" value="Genomic_DNA"/>
</dbReference>
<dbReference type="InterPro" id="IPR045916">
    <property type="entry name" value="DUF5777"/>
</dbReference>
<dbReference type="AlphaFoldDB" id="A4CNJ3"/>
<protein>
    <recommendedName>
        <fullName evidence="2">DUF5777 domain-containing protein</fullName>
    </recommendedName>
</protein>
<dbReference type="eggNOG" id="COG3637">
    <property type="taxonomic scope" value="Bacteria"/>
</dbReference>
<keyword evidence="4" id="KW-1185">Reference proteome</keyword>
<dbReference type="OrthoDB" id="1117410at2"/>
<keyword evidence="1" id="KW-0732">Signal</keyword>
<dbReference type="STRING" id="313596.RB2501_00251"/>
<accession>A4CNJ3</accession>
<feature type="domain" description="DUF5777" evidence="2">
    <location>
        <begin position="41"/>
        <end position="284"/>
    </location>
</feature>
<feature type="chain" id="PRO_5002666396" description="DUF5777 domain-containing protein" evidence="1">
    <location>
        <begin position="21"/>
        <end position="286"/>
    </location>
</feature>
<organism evidence="3 4">
    <name type="scientific">Robiginitalea biformata (strain ATCC BAA-864 / DSM 15991 / KCTC 12146 / HTCC2501)</name>
    <dbReference type="NCBI Taxonomy" id="313596"/>
    <lineage>
        <taxon>Bacteria</taxon>
        <taxon>Pseudomonadati</taxon>
        <taxon>Bacteroidota</taxon>
        <taxon>Flavobacteriia</taxon>
        <taxon>Flavobacteriales</taxon>
        <taxon>Flavobacteriaceae</taxon>
        <taxon>Robiginitalea</taxon>
    </lineage>
</organism>
<proteinExistence type="predicted"/>